<evidence type="ECO:0000313" key="1">
    <source>
        <dbReference type="EMBL" id="EOL45736.1"/>
    </source>
</evidence>
<dbReference type="OrthoDB" id="1644322at2"/>
<sequence length="113" mass="13466">MSKERDYYFEQYQDRKMKKWAGFYLSEHTAIIEQEKKRQPAEKKIQMSWTEIDEVLAQAFQNQVEVRIQKEELDCEGHYGADIIGRIQGHDELGIFVGGHKIGYDEIRHVQLY</sequence>
<evidence type="ECO:0000313" key="2">
    <source>
        <dbReference type="Proteomes" id="UP000013840"/>
    </source>
</evidence>
<evidence type="ECO:0008006" key="3">
    <source>
        <dbReference type="Google" id="ProtNLM"/>
    </source>
</evidence>
<dbReference type="RefSeq" id="WP_010771662.1">
    <property type="nucleotide sequence ID" value="NZ_KB946333.1"/>
</dbReference>
<dbReference type="eggNOG" id="ENOG5033CM8">
    <property type="taxonomic scope" value="Bacteria"/>
</dbReference>
<proteinExistence type="predicted"/>
<dbReference type="STRING" id="317735.RU98_GL002240"/>
<gene>
    <name evidence="1" type="ORF">UC7_01533</name>
</gene>
<reference evidence="1 2" key="1">
    <citation type="submission" date="2013-02" db="EMBL/GenBank/DDBJ databases">
        <title>The Genome Sequence of Enterococcus caccae BAA-1240.</title>
        <authorList>
            <consortium name="The Broad Institute Genome Sequencing Platform"/>
            <consortium name="The Broad Institute Genome Sequencing Center for Infectious Disease"/>
            <person name="Earl A.M."/>
            <person name="Gilmore M.S."/>
            <person name="Lebreton F."/>
            <person name="Walker B."/>
            <person name="Young S.K."/>
            <person name="Zeng Q."/>
            <person name="Gargeya S."/>
            <person name="Fitzgerald M."/>
            <person name="Haas B."/>
            <person name="Abouelleil A."/>
            <person name="Alvarado L."/>
            <person name="Arachchi H.M."/>
            <person name="Berlin A.M."/>
            <person name="Chapman S.B."/>
            <person name="Dewar J."/>
            <person name="Goldberg J."/>
            <person name="Griggs A."/>
            <person name="Gujja S."/>
            <person name="Hansen M."/>
            <person name="Howarth C."/>
            <person name="Imamovic A."/>
            <person name="Larimer J."/>
            <person name="McCowan C."/>
            <person name="Murphy C."/>
            <person name="Neiman D."/>
            <person name="Pearson M."/>
            <person name="Priest M."/>
            <person name="Roberts A."/>
            <person name="Saif S."/>
            <person name="Shea T."/>
            <person name="Sisk P."/>
            <person name="Sykes S."/>
            <person name="Wortman J."/>
            <person name="Nusbaum C."/>
            <person name="Birren B."/>
        </authorList>
    </citation>
    <scope>NUCLEOTIDE SEQUENCE [LARGE SCALE GENOMIC DNA]</scope>
    <source>
        <strain evidence="1 2">ATCC BAA-1240</strain>
    </source>
</reference>
<keyword evidence="2" id="KW-1185">Reference proteome</keyword>
<accession>R3WCV8</accession>
<comment type="caution">
    <text evidence="1">The sequence shown here is derived from an EMBL/GenBank/DDBJ whole genome shotgun (WGS) entry which is preliminary data.</text>
</comment>
<dbReference type="PATRIC" id="fig|1158612.3.peg.1521"/>
<name>R3WCV8_9ENTE</name>
<dbReference type="AlphaFoldDB" id="R3WCV8"/>
<protein>
    <recommendedName>
        <fullName evidence="3">DNA-directed RNA polymerase beta subunit</fullName>
    </recommendedName>
</protein>
<organism evidence="1 2">
    <name type="scientific">Enterococcus caccae ATCC BAA-1240</name>
    <dbReference type="NCBI Taxonomy" id="1158612"/>
    <lineage>
        <taxon>Bacteria</taxon>
        <taxon>Bacillati</taxon>
        <taxon>Bacillota</taxon>
        <taxon>Bacilli</taxon>
        <taxon>Lactobacillales</taxon>
        <taxon>Enterococcaceae</taxon>
        <taxon>Enterococcus</taxon>
    </lineage>
</organism>
<dbReference type="Proteomes" id="UP000013840">
    <property type="component" value="Unassembled WGS sequence"/>
</dbReference>
<dbReference type="EMBL" id="AJAU01000017">
    <property type="protein sequence ID" value="EOL45736.1"/>
    <property type="molecule type" value="Genomic_DNA"/>
</dbReference>